<dbReference type="InterPro" id="IPR003675">
    <property type="entry name" value="Rce1/LyrA-like_dom"/>
</dbReference>
<dbReference type="PANTHER" id="PTHR43592">
    <property type="entry name" value="CAAX AMINO TERMINAL PROTEASE"/>
    <property type="match status" value="1"/>
</dbReference>
<feature type="transmembrane region" description="Helical" evidence="2">
    <location>
        <begin position="110"/>
        <end position="131"/>
    </location>
</feature>
<feature type="region of interest" description="Disordered" evidence="1">
    <location>
        <begin position="1"/>
        <end position="21"/>
    </location>
</feature>
<evidence type="ECO:0000256" key="2">
    <source>
        <dbReference type="SAM" id="Phobius"/>
    </source>
</evidence>
<sequence>MSSAPSSDLAEHPELPTGVEPTPVAPRWPAWRGPLALVTALAASIFAGIIVAVAAVAGGVDISPVPPGVNLISTFLQDLCFIGAALYIAKGIAPPRLWQFGLRPTRVMPAIGWGAVTWVGFLVLTLLWTLLMEHVFGITEQRQEILDDLGVSDGSVLLVATAVLVCVMAPIAEEFLFRGFVFTALRSWRGIWPAAVITGLIFGLVHVLSSPAAFIVPLAVFGFGLCLLYVRTKSLYPCMAVHAVNNSVAFGVSESWSAPAVFGLVAAALTVLGLILAVARRYSAPAPLTA</sequence>
<gene>
    <name evidence="4" type="ORF">UFOPK3674_00191</name>
</gene>
<feature type="transmembrane region" description="Helical" evidence="2">
    <location>
        <begin position="258"/>
        <end position="279"/>
    </location>
</feature>
<feature type="transmembrane region" description="Helical" evidence="2">
    <location>
        <begin position="69"/>
        <end position="89"/>
    </location>
</feature>
<feature type="transmembrane region" description="Helical" evidence="2">
    <location>
        <begin position="214"/>
        <end position="230"/>
    </location>
</feature>
<keyword evidence="2" id="KW-0472">Membrane</keyword>
<dbReference type="GO" id="GO:0004175">
    <property type="term" value="F:endopeptidase activity"/>
    <property type="evidence" value="ECO:0007669"/>
    <property type="project" value="UniProtKB-ARBA"/>
</dbReference>
<evidence type="ECO:0000259" key="3">
    <source>
        <dbReference type="Pfam" id="PF02517"/>
    </source>
</evidence>
<organism evidence="4">
    <name type="scientific">freshwater metagenome</name>
    <dbReference type="NCBI Taxonomy" id="449393"/>
    <lineage>
        <taxon>unclassified sequences</taxon>
        <taxon>metagenomes</taxon>
        <taxon>ecological metagenomes</taxon>
    </lineage>
</organism>
<accession>A0A6J7H7X9</accession>
<dbReference type="EMBL" id="CAFBMX010000001">
    <property type="protein sequence ID" value="CAB4915238.1"/>
    <property type="molecule type" value="Genomic_DNA"/>
</dbReference>
<reference evidence="4" key="1">
    <citation type="submission" date="2020-05" db="EMBL/GenBank/DDBJ databases">
        <authorList>
            <person name="Chiriac C."/>
            <person name="Salcher M."/>
            <person name="Ghai R."/>
            <person name="Kavagutti S V."/>
        </authorList>
    </citation>
    <scope>NUCLEOTIDE SEQUENCE</scope>
</reference>
<dbReference type="PANTHER" id="PTHR43592:SF15">
    <property type="entry name" value="CAAX AMINO TERMINAL PROTEASE FAMILY PROTEIN"/>
    <property type="match status" value="1"/>
</dbReference>
<dbReference type="GO" id="GO:0080120">
    <property type="term" value="P:CAAX-box protein maturation"/>
    <property type="evidence" value="ECO:0007669"/>
    <property type="project" value="UniProtKB-ARBA"/>
</dbReference>
<evidence type="ECO:0000313" key="4">
    <source>
        <dbReference type="EMBL" id="CAB4915238.1"/>
    </source>
</evidence>
<feature type="transmembrane region" description="Helical" evidence="2">
    <location>
        <begin position="151"/>
        <end position="171"/>
    </location>
</feature>
<keyword evidence="2" id="KW-1133">Transmembrane helix</keyword>
<feature type="domain" description="CAAX prenyl protease 2/Lysostaphin resistance protein A-like" evidence="3">
    <location>
        <begin position="158"/>
        <end position="247"/>
    </location>
</feature>
<proteinExistence type="predicted"/>
<dbReference type="AlphaFoldDB" id="A0A6J7H7X9"/>
<evidence type="ECO:0000256" key="1">
    <source>
        <dbReference type="SAM" id="MobiDB-lite"/>
    </source>
</evidence>
<feature type="transmembrane region" description="Helical" evidence="2">
    <location>
        <begin position="35"/>
        <end position="57"/>
    </location>
</feature>
<keyword evidence="2" id="KW-0812">Transmembrane</keyword>
<name>A0A6J7H7X9_9ZZZZ</name>
<dbReference type="Pfam" id="PF02517">
    <property type="entry name" value="Rce1-like"/>
    <property type="match status" value="1"/>
</dbReference>
<feature type="transmembrane region" description="Helical" evidence="2">
    <location>
        <begin position="191"/>
        <end position="208"/>
    </location>
</feature>
<protein>
    <submittedName>
        <fullName evidence="4">Unannotated protein</fullName>
    </submittedName>
</protein>